<dbReference type="AlphaFoldDB" id="A0A5B6WQC9"/>
<proteinExistence type="predicted"/>
<keyword evidence="3" id="KW-1185">Reference proteome</keyword>
<evidence type="ECO:0000256" key="1">
    <source>
        <dbReference type="SAM" id="MobiDB-lite"/>
    </source>
</evidence>
<reference evidence="3" key="1">
    <citation type="journal article" date="2019" name="Plant Biotechnol. J.">
        <title>Genome sequencing of the Australian wild diploid species Gossypium australe highlights disease resistance and delayed gland morphogenesis.</title>
        <authorList>
            <person name="Cai Y."/>
            <person name="Cai X."/>
            <person name="Wang Q."/>
            <person name="Wang P."/>
            <person name="Zhang Y."/>
            <person name="Cai C."/>
            <person name="Xu Y."/>
            <person name="Wang K."/>
            <person name="Zhou Z."/>
            <person name="Wang C."/>
            <person name="Geng S."/>
            <person name="Li B."/>
            <person name="Dong Q."/>
            <person name="Hou Y."/>
            <person name="Wang H."/>
            <person name="Ai P."/>
            <person name="Liu Z."/>
            <person name="Yi F."/>
            <person name="Sun M."/>
            <person name="An G."/>
            <person name="Cheng J."/>
            <person name="Zhang Y."/>
            <person name="Shi Q."/>
            <person name="Xie Y."/>
            <person name="Shi X."/>
            <person name="Chang Y."/>
            <person name="Huang F."/>
            <person name="Chen Y."/>
            <person name="Hong S."/>
            <person name="Mi L."/>
            <person name="Sun Q."/>
            <person name="Zhang L."/>
            <person name="Zhou B."/>
            <person name="Peng R."/>
            <person name="Zhang X."/>
            <person name="Liu F."/>
        </authorList>
    </citation>
    <scope>NUCLEOTIDE SEQUENCE [LARGE SCALE GENOMIC DNA]</scope>
    <source>
        <strain evidence="3">cv. PA1801</strain>
    </source>
</reference>
<feature type="region of interest" description="Disordered" evidence="1">
    <location>
        <begin position="113"/>
        <end position="143"/>
    </location>
</feature>
<accession>A0A5B6WQC9</accession>
<name>A0A5B6WQC9_9ROSI</name>
<comment type="caution">
    <text evidence="2">The sequence shown here is derived from an EMBL/GenBank/DDBJ whole genome shotgun (WGS) entry which is preliminary data.</text>
</comment>
<organism evidence="2 3">
    <name type="scientific">Gossypium australe</name>
    <dbReference type="NCBI Taxonomy" id="47621"/>
    <lineage>
        <taxon>Eukaryota</taxon>
        <taxon>Viridiplantae</taxon>
        <taxon>Streptophyta</taxon>
        <taxon>Embryophyta</taxon>
        <taxon>Tracheophyta</taxon>
        <taxon>Spermatophyta</taxon>
        <taxon>Magnoliopsida</taxon>
        <taxon>eudicotyledons</taxon>
        <taxon>Gunneridae</taxon>
        <taxon>Pentapetalae</taxon>
        <taxon>rosids</taxon>
        <taxon>malvids</taxon>
        <taxon>Malvales</taxon>
        <taxon>Malvaceae</taxon>
        <taxon>Malvoideae</taxon>
        <taxon>Gossypium</taxon>
    </lineage>
</organism>
<dbReference type="EMBL" id="SMMG02000002">
    <property type="protein sequence ID" value="KAA3483225.1"/>
    <property type="molecule type" value="Genomic_DNA"/>
</dbReference>
<dbReference type="Proteomes" id="UP000325315">
    <property type="component" value="Unassembled WGS sequence"/>
</dbReference>
<sequence length="143" mass="16615">MTKCSKKFSIIFFIYGSSIEGIYCQKSCRDLESSCIPKSFGKSSRVDCQCVKLETSRSIAKILREGALQCHYTQKWYLLRFHTWKEFKPTIEQFTTEQTNQKNVVKESNCATNKNGTAKQYQQSEGRPPPLFPLQFQKSKQDF</sequence>
<feature type="compositionally biased region" description="Polar residues" evidence="1">
    <location>
        <begin position="113"/>
        <end position="125"/>
    </location>
</feature>
<protein>
    <submittedName>
        <fullName evidence="2">Uncharacterized protein</fullName>
    </submittedName>
</protein>
<evidence type="ECO:0000313" key="3">
    <source>
        <dbReference type="Proteomes" id="UP000325315"/>
    </source>
</evidence>
<gene>
    <name evidence="2" type="ORF">EPI10_005416</name>
</gene>
<evidence type="ECO:0000313" key="2">
    <source>
        <dbReference type="EMBL" id="KAA3483225.1"/>
    </source>
</evidence>